<evidence type="ECO:0000256" key="1">
    <source>
        <dbReference type="SAM" id="MobiDB-lite"/>
    </source>
</evidence>
<comment type="caution">
    <text evidence="2">The sequence shown here is derived from an EMBL/GenBank/DDBJ whole genome shotgun (WGS) entry which is preliminary data.</text>
</comment>
<dbReference type="EMBL" id="BPLQ01012565">
    <property type="protein sequence ID" value="GIY66228.1"/>
    <property type="molecule type" value="Genomic_DNA"/>
</dbReference>
<reference evidence="2 3" key="1">
    <citation type="submission" date="2021-06" db="EMBL/GenBank/DDBJ databases">
        <title>Caerostris darwini draft genome.</title>
        <authorList>
            <person name="Kono N."/>
            <person name="Arakawa K."/>
        </authorList>
    </citation>
    <scope>NUCLEOTIDE SEQUENCE [LARGE SCALE GENOMIC DNA]</scope>
</reference>
<accession>A0AAV4V971</accession>
<organism evidence="2 3">
    <name type="scientific">Caerostris darwini</name>
    <dbReference type="NCBI Taxonomy" id="1538125"/>
    <lineage>
        <taxon>Eukaryota</taxon>
        <taxon>Metazoa</taxon>
        <taxon>Ecdysozoa</taxon>
        <taxon>Arthropoda</taxon>
        <taxon>Chelicerata</taxon>
        <taxon>Arachnida</taxon>
        <taxon>Araneae</taxon>
        <taxon>Araneomorphae</taxon>
        <taxon>Entelegynae</taxon>
        <taxon>Araneoidea</taxon>
        <taxon>Araneidae</taxon>
        <taxon>Caerostris</taxon>
    </lineage>
</organism>
<name>A0AAV4V971_9ARAC</name>
<feature type="region of interest" description="Disordered" evidence="1">
    <location>
        <begin position="1"/>
        <end position="28"/>
    </location>
</feature>
<keyword evidence="3" id="KW-1185">Reference proteome</keyword>
<dbReference type="Proteomes" id="UP001054837">
    <property type="component" value="Unassembled WGS sequence"/>
</dbReference>
<dbReference type="AlphaFoldDB" id="A0AAV4V971"/>
<protein>
    <submittedName>
        <fullName evidence="2">Uncharacterized protein</fullName>
    </submittedName>
</protein>
<sequence>MTELMDIASAEGAGPFQGPPRPEPVDLSTDDELAQRQIYCDGIRQSTANLKKANEDIAMTEHFRKKLGSNSDVILDDLLAKKVQDLTNQRNGLEEQVRHYGVCPIIECMFHHPKRKVKAKSNEFVFPAKRHTSTVTYRPNEVSNENTTSPSTSNRFQNLNSEENLNEQSTPIITPRIPPIMIRQKDNLKLQLKTIMPLSNPKLKLLSQEN</sequence>
<gene>
    <name evidence="2" type="ORF">CDAR_537591</name>
</gene>
<evidence type="ECO:0000313" key="2">
    <source>
        <dbReference type="EMBL" id="GIY66228.1"/>
    </source>
</evidence>
<evidence type="ECO:0000313" key="3">
    <source>
        <dbReference type="Proteomes" id="UP001054837"/>
    </source>
</evidence>
<proteinExistence type="predicted"/>